<protein>
    <submittedName>
        <fullName evidence="1">Uncharacterized protein</fullName>
    </submittedName>
</protein>
<sequence>MGGQSSGRCWHYDKKDTTDNYRRLDIRRWQRDGLLKPGLTLTIKWWRSGETFASLKVLTEQDRVILNYRHRKNEQAWQDERYPVYLTWTPCTYGGARAWFLCPVQNCGRRVAILYGGRIFACRHCYKLAYACQREADYDRAARRVNKIRDRLKWKIGFLNGEGCKPKGMHRRTFERLKAEHDSFVDVSVAGIMHWLKR</sequence>
<dbReference type="Proteomes" id="UP000183287">
    <property type="component" value="Unassembled WGS sequence"/>
</dbReference>
<name>A0A1I4UAU3_9PROT</name>
<dbReference type="EMBL" id="FOUB01000062">
    <property type="protein sequence ID" value="SFM86035.1"/>
    <property type="molecule type" value="Genomic_DNA"/>
</dbReference>
<keyword evidence="2" id="KW-1185">Reference proteome</keyword>
<dbReference type="OrthoDB" id="5951715at2"/>
<dbReference type="AlphaFoldDB" id="A0A1I4UAU3"/>
<reference evidence="2" key="1">
    <citation type="submission" date="2016-10" db="EMBL/GenBank/DDBJ databases">
        <authorList>
            <person name="Varghese N."/>
            <person name="Submissions S."/>
        </authorList>
    </citation>
    <scope>NUCLEOTIDE SEQUENCE [LARGE SCALE GENOMIC DNA]</scope>
    <source>
        <strain evidence="2">Nm44</strain>
    </source>
</reference>
<organism evidence="1 2">
    <name type="scientific">Nitrosomonas communis</name>
    <dbReference type="NCBI Taxonomy" id="44574"/>
    <lineage>
        <taxon>Bacteria</taxon>
        <taxon>Pseudomonadati</taxon>
        <taxon>Pseudomonadota</taxon>
        <taxon>Betaproteobacteria</taxon>
        <taxon>Nitrosomonadales</taxon>
        <taxon>Nitrosomonadaceae</taxon>
        <taxon>Nitrosomonas</taxon>
    </lineage>
</organism>
<evidence type="ECO:0000313" key="1">
    <source>
        <dbReference type="EMBL" id="SFM86035.1"/>
    </source>
</evidence>
<proteinExistence type="predicted"/>
<accession>A0A1I4UAU3</accession>
<evidence type="ECO:0000313" key="2">
    <source>
        <dbReference type="Proteomes" id="UP000183287"/>
    </source>
</evidence>
<gene>
    <name evidence="1" type="ORF">SAMN05421863_10628</name>
</gene>
<dbReference type="RefSeq" id="WP_074906696.1">
    <property type="nucleotide sequence ID" value="NZ_FOUB01000062.1"/>
</dbReference>